<sequence>MLALPLFRKKQPPRRPSKKHADAVRDEVIKLKKAGVIKEAFYSEWLANTVVVRKKTGKWRVCVDFTDLNRACLKDPFPLPRIDRLVDATVDHPRMSFLDAFQGYHQIPLVQEDQEKTAFMTPIGNFHYRLGKIIEVYIDDMVVKSKVVSEHVKDLEVIFAILREHKLWLNASKCSFGVRSGKFLGYMVTHRGIEVSPDQIKAINGLRAPRNPKEVQKLTDMIAALNRFISRSADRCRPFYLLINKWKGFEWSEDCVRAFQQLKEYLSRPPIMSSLEADEVLFAYVAVTPHAVSLVLIRDDNGVQRPVYYVSKSLHEAEVRYLPLEKAILAIVHATRKLPHYFQAHTVIVLTQLLLRAVLRSADYTGRIAMWSALLGAFDIKYMPRSSIKGQVLADLVAEFAEPSVETITEQKDMDVKSVGTISAGGTLHWKVYVDGAANQRGSGVGIVLISPDGAAIEKSLRLGFSATNNEAEYEALLQGMTMVQRLGGRVIEVFSDSRLVVGQVTGELEARDVKMQEYLGQVKCLQTSFESFNLTHISRSVSTHANSLATLATSSVHNLPRMILVEDLVQASPIRRNSAQAEKIRRNAPRFWLSEDHKLYRHSYSGPYLLCIHPEESKSLLEELHEGVCGSHTRGRSLAHRALTQGYWWPNMQREAQEYAKKCDQCQRFAPNIHQPGGVLNPLSSPWPFAQWGLDIVGPFPKTAGNKRYIIVGTDYFTKWVEAELLANIRDVDAQKFVWKNIITHFGTPHTLISDNGFQFDSKSFREYCRKFGIINRYSTPAYPQGNRQVEVVNKVIVNGLKKRLDEAKGRWVEELPHVLWTYRTTPRWSTGETPFSMTYGAEVVLPIENNFPTLRSNSFTPNSNDELLGRSLDLTEERREKATIHMAYYHQKLRQGYDANIKLRPLGSGDLVIRKILGSAKNPSWGKLGPNWEGPYRITSVAGISVYYLEDLDEKTVPRPWNVNNLRRYYY</sequence>
<dbReference type="Gene3D" id="1.10.340.70">
    <property type="match status" value="1"/>
</dbReference>
<dbReference type="Pfam" id="PF17919">
    <property type="entry name" value="RT_RNaseH_2"/>
    <property type="match status" value="1"/>
</dbReference>
<dbReference type="Gene3D" id="3.30.420.10">
    <property type="entry name" value="Ribonuclease H-like superfamily/Ribonuclease H"/>
    <property type="match status" value="2"/>
</dbReference>
<dbReference type="InterPro" id="IPR012337">
    <property type="entry name" value="RNaseH-like_sf"/>
</dbReference>
<dbReference type="Gramene" id="QL01p034770:mrna">
    <property type="protein sequence ID" value="QL01p034770:mrna"/>
    <property type="gene ID" value="QL01p034770"/>
</dbReference>
<dbReference type="OMA" id="YDANIKL"/>
<dbReference type="SUPFAM" id="SSF53098">
    <property type="entry name" value="Ribonuclease H-like"/>
    <property type="match status" value="2"/>
</dbReference>
<dbReference type="EnsemblPlants" id="QL01p034770:mrna">
    <property type="protein sequence ID" value="QL01p034770:mrna"/>
    <property type="gene ID" value="QL01p034770"/>
</dbReference>
<protein>
    <submittedName>
        <fullName evidence="3">Uncharacterized protein</fullName>
    </submittedName>
</protein>
<reference evidence="3 4" key="1">
    <citation type="journal article" date="2016" name="G3 (Bethesda)">
        <title>First Draft Assembly and Annotation of the Genome of a California Endemic Oak Quercus lobata Nee (Fagaceae).</title>
        <authorList>
            <person name="Sork V.L."/>
            <person name="Fitz-Gibbon S.T."/>
            <person name="Puiu D."/>
            <person name="Crepeau M."/>
            <person name="Gugger P.F."/>
            <person name="Sherman R."/>
            <person name="Stevens K."/>
            <person name="Langley C.H."/>
            <person name="Pellegrini M."/>
            <person name="Salzberg S.L."/>
        </authorList>
    </citation>
    <scope>NUCLEOTIDE SEQUENCE [LARGE SCALE GENOMIC DNA]</scope>
    <source>
        <strain evidence="3 4">cv. SW786</strain>
    </source>
</reference>
<dbReference type="Pfam" id="PF00665">
    <property type="entry name" value="rve"/>
    <property type="match status" value="1"/>
</dbReference>
<dbReference type="CDD" id="cd01647">
    <property type="entry name" value="RT_LTR"/>
    <property type="match status" value="1"/>
</dbReference>
<dbReference type="InterPro" id="IPR036397">
    <property type="entry name" value="RNaseH_sf"/>
</dbReference>
<dbReference type="GO" id="GO:0003676">
    <property type="term" value="F:nucleic acid binding"/>
    <property type="evidence" value="ECO:0007669"/>
    <property type="project" value="InterPro"/>
</dbReference>
<proteinExistence type="predicted"/>
<dbReference type="SUPFAM" id="SSF56672">
    <property type="entry name" value="DNA/RNA polymerases"/>
    <property type="match status" value="1"/>
</dbReference>
<dbReference type="Gene3D" id="3.30.70.270">
    <property type="match status" value="3"/>
</dbReference>
<evidence type="ECO:0000259" key="1">
    <source>
        <dbReference type="PROSITE" id="PS50879"/>
    </source>
</evidence>
<dbReference type="Pfam" id="PF00078">
    <property type="entry name" value="RVT_1"/>
    <property type="match status" value="2"/>
</dbReference>
<evidence type="ECO:0000313" key="4">
    <source>
        <dbReference type="Proteomes" id="UP000594261"/>
    </source>
</evidence>
<accession>A0A7N2KPI0</accession>
<dbReference type="Pfam" id="PF13456">
    <property type="entry name" value="RVT_3"/>
    <property type="match status" value="1"/>
</dbReference>
<name>A0A7N2KPI0_QUELO</name>
<dbReference type="PANTHER" id="PTHR48475">
    <property type="entry name" value="RIBONUCLEASE H"/>
    <property type="match status" value="1"/>
</dbReference>
<dbReference type="Proteomes" id="UP000594261">
    <property type="component" value="Chromosome 1"/>
</dbReference>
<dbReference type="GO" id="GO:0004523">
    <property type="term" value="F:RNA-DNA hybrid ribonuclease activity"/>
    <property type="evidence" value="ECO:0007669"/>
    <property type="project" value="InterPro"/>
</dbReference>
<dbReference type="Pfam" id="PF17921">
    <property type="entry name" value="Integrase_H2C2"/>
    <property type="match status" value="1"/>
</dbReference>
<dbReference type="InterPro" id="IPR041588">
    <property type="entry name" value="Integrase_H2C2"/>
</dbReference>
<dbReference type="PROSITE" id="PS50879">
    <property type="entry name" value="RNASE_H_1"/>
    <property type="match status" value="1"/>
</dbReference>
<dbReference type="InterPro" id="IPR041577">
    <property type="entry name" value="RT_RNaseH_2"/>
</dbReference>
<dbReference type="InterPro" id="IPR001584">
    <property type="entry name" value="Integrase_cat-core"/>
</dbReference>
<evidence type="ECO:0000313" key="3">
    <source>
        <dbReference type="EnsemblPlants" id="QL01p034770:mrna"/>
    </source>
</evidence>
<dbReference type="CDD" id="cd09279">
    <property type="entry name" value="RNase_HI_like"/>
    <property type="match status" value="1"/>
</dbReference>
<feature type="domain" description="Integrase catalytic" evidence="2">
    <location>
        <begin position="685"/>
        <end position="844"/>
    </location>
</feature>
<keyword evidence="4" id="KW-1185">Reference proteome</keyword>
<dbReference type="GO" id="GO:0015074">
    <property type="term" value="P:DNA integration"/>
    <property type="evidence" value="ECO:0007669"/>
    <property type="project" value="InterPro"/>
</dbReference>
<dbReference type="EMBL" id="LRBV02000001">
    <property type="status" value="NOT_ANNOTATED_CDS"/>
    <property type="molecule type" value="Genomic_DNA"/>
</dbReference>
<dbReference type="Gene3D" id="3.10.10.10">
    <property type="entry name" value="HIV Type 1 Reverse Transcriptase, subunit A, domain 1"/>
    <property type="match status" value="1"/>
</dbReference>
<evidence type="ECO:0000259" key="2">
    <source>
        <dbReference type="PROSITE" id="PS50994"/>
    </source>
</evidence>
<dbReference type="PANTHER" id="PTHR48475:SF2">
    <property type="entry name" value="RIBONUCLEASE H"/>
    <property type="match status" value="1"/>
</dbReference>
<dbReference type="PROSITE" id="PS50994">
    <property type="entry name" value="INTEGRASE"/>
    <property type="match status" value="1"/>
</dbReference>
<dbReference type="InterPro" id="IPR000477">
    <property type="entry name" value="RT_dom"/>
</dbReference>
<dbReference type="AlphaFoldDB" id="A0A7N2KPI0"/>
<reference evidence="3" key="2">
    <citation type="submission" date="2021-01" db="UniProtKB">
        <authorList>
            <consortium name="EnsemblPlants"/>
        </authorList>
    </citation>
    <scope>IDENTIFICATION</scope>
</reference>
<organism evidence="3 4">
    <name type="scientific">Quercus lobata</name>
    <name type="common">Valley oak</name>
    <dbReference type="NCBI Taxonomy" id="97700"/>
    <lineage>
        <taxon>Eukaryota</taxon>
        <taxon>Viridiplantae</taxon>
        <taxon>Streptophyta</taxon>
        <taxon>Embryophyta</taxon>
        <taxon>Tracheophyta</taxon>
        <taxon>Spermatophyta</taxon>
        <taxon>Magnoliopsida</taxon>
        <taxon>eudicotyledons</taxon>
        <taxon>Gunneridae</taxon>
        <taxon>Pentapetalae</taxon>
        <taxon>rosids</taxon>
        <taxon>fabids</taxon>
        <taxon>Fagales</taxon>
        <taxon>Fagaceae</taxon>
        <taxon>Quercus</taxon>
    </lineage>
</organism>
<dbReference type="InterPro" id="IPR002156">
    <property type="entry name" value="RNaseH_domain"/>
</dbReference>
<feature type="domain" description="RNase H type-1" evidence="1">
    <location>
        <begin position="426"/>
        <end position="559"/>
    </location>
</feature>
<dbReference type="InParanoid" id="A0A7N2KPI0"/>
<dbReference type="InterPro" id="IPR043128">
    <property type="entry name" value="Rev_trsase/Diguanyl_cyclase"/>
</dbReference>
<dbReference type="InterPro" id="IPR043502">
    <property type="entry name" value="DNA/RNA_pol_sf"/>
</dbReference>